<accession>A0ABT1J2K9</accession>
<name>A0ABT1J2K9_9ACTN</name>
<keyword evidence="8" id="KW-1185">Reference proteome</keyword>
<gene>
    <name evidence="7" type="ORF">FHR36_004833</name>
</gene>
<dbReference type="Pfam" id="PF04686">
    <property type="entry name" value="SsgA"/>
    <property type="match status" value="1"/>
</dbReference>
<evidence type="ECO:0000256" key="6">
    <source>
        <dbReference type="ARBA" id="ARBA00023306"/>
    </source>
</evidence>
<dbReference type="InterPro" id="IPR006776">
    <property type="entry name" value="SsgB"/>
</dbReference>
<reference evidence="7 8" key="1">
    <citation type="submission" date="2022-06" db="EMBL/GenBank/DDBJ databases">
        <title>Sequencing the genomes of 1000 actinobacteria strains.</title>
        <authorList>
            <person name="Klenk H.-P."/>
        </authorList>
    </citation>
    <scope>NUCLEOTIDE SEQUENCE [LARGE SCALE GENOMIC DNA]</scope>
    <source>
        <strain evidence="7 8">DSM 41656</strain>
    </source>
</reference>
<comment type="similarity">
    <text evidence="2">Belongs to the SsgA family.</text>
</comment>
<dbReference type="Gene3D" id="2.30.31.20">
    <property type="entry name" value="Sporulation-specific cell division protein SsgB"/>
    <property type="match status" value="1"/>
</dbReference>
<organism evidence="7 8">
    <name type="scientific">Kitasatospora paracochleata</name>
    <dbReference type="NCBI Taxonomy" id="58354"/>
    <lineage>
        <taxon>Bacteria</taxon>
        <taxon>Bacillati</taxon>
        <taxon>Actinomycetota</taxon>
        <taxon>Actinomycetes</taxon>
        <taxon>Kitasatosporales</taxon>
        <taxon>Streptomycetaceae</taxon>
        <taxon>Kitasatospora</taxon>
    </lineage>
</organism>
<evidence type="ECO:0000256" key="5">
    <source>
        <dbReference type="ARBA" id="ARBA00023210"/>
    </source>
</evidence>
<comment type="caution">
    <text evidence="7">The sequence shown here is derived from an EMBL/GenBank/DDBJ whole genome shotgun (WGS) entry which is preliminary data.</text>
</comment>
<proteinExistence type="inferred from homology"/>
<evidence type="ECO:0008006" key="9">
    <source>
        <dbReference type="Google" id="ProtNLM"/>
    </source>
</evidence>
<evidence type="ECO:0000256" key="1">
    <source>
        <dbReference type="ARBA" id="ARBA00004431"/>
    </source>
</evidence>
<keyword evidence="4" id="KW-0749">Sporulation</keyword>
<evidence type="ECO:0000313" key="7">
    <source>
        <dbReference type="EMBL" id="MCP2311670.1"/>
    </source>
</evidence>
<evidence type="ECO:0000256" key="4">
    <source>
        <dbReference type="ARBA" id="ARBA00022969"/>
    </source>
</evidence>
<comment type="subcellular location">
    <subcellularLocation>
        <location evidence="1">Cell septum</location>
    </subcellularLocation>
</comment>
<evidence type="ECO:0000256" key="2">
    <source>
        <dbReference type="ARBA" id="ARBA00009323"/>
    </source>
</evidence>
<dbReference type="EMBL" id="JAMZDX010000004">
    <property type="protein sequence ID" value="MCP2311670.1"/>
    <property type="molecule type" value="Genomic_DNA"/>
</dbReference>
<keyword evidence="3" id="KW-0132">Cell division</keyword>
<sequence>MSTVQPMPVTFPDSPLPDVSIDAELRFDTSRPYAACLSFPLSDCGCTEDQLQVCWYFSRDLLNEGRHAPAGSGDVQVGPGAPGEVRITLLGPTGRAVVSAPTDLVAAFLADCFALVPAGSESEHLDIDATLDRILEAG</sequence>
<keyword evidence="5" id="KW-0717">Septation</keyword>
<dbReference type="InterPro" id="IPR038658">
    <property type="entry name" value="SsgB_sf"/>
</dbReference>
<protein>
    <recommendedName>
        <fullName evidence="9">Sporulation and cell division protein SsgA</fullName>
    </recommendedName>
</protein>
<keyword evidence="6" id="KW-0131">Cell cycle</keyword>
<evidence type="ECO:0000313" key="8">
    <source>
        <dbReference type="Proteomes" id="UP001206483"/>
    </source>
</evidence>
<evidence type="ECO:0000256" key="3">
    <source>
        <dbReference type="ARBA" id="ARBA00022618"/>
    </source>
</evidence>
<dbReference type="Proteomes" id="UP001206483">
    <property type="component" value="Unassembled WGS sequence"/>
</dbReference>
<dbReference type="RefSeq" id="WP_253800252.1">
    <property type="nucleotide sequence ID" value="NZ_BAAAUB010000002.1"/>
</dbReference>